<feature type="signal peptide" evidence="2">
    <location>
        <begin position="1"/>
        <end position="17"/>
    </location>
</feature>
<keyword evidence="5" id="KW-1185">Reference proteome</keyword>
<dbReference type="EMBL" id="JACVVK020000322">
    <property type="protein sequence ID" value="KAK7478567.1"/>
    <property type="molecule type" value="Genomic_DNA"/>
</dbReference>
<feature type="compositionally biased region" description="Low complexity" evidence="1">
    <location>
        <begin position="327"/>
        <end position="338"/>
    </location>
</feature>
<dbReference type="Pfam" id="PF06668">
    <property type="entry name" value="ITI_HC_C"/>
    <property type="match status" value="1"/>
</dbReference>
<feature type="compositionally biased region" description="Low complexity" evidence="1">
    <location>
        <begin position="302"/>
        <end position="315"/>
    </location>
</feature>
<evidence type="ECO:0000256" key="2">
    <source>
        <dbReference type="SAM" id="SignalP"/>
    </source>
</evidence>
<name>A0ABD0JU53_9CAEN</name>
<evidence type="ECO:0000313" key="4">
    <source>
        <dbReference type="EMBL" id="KAK7478567.1"/>
    </source>
</evidence>
<evidence type="ECO:0000313" key="5">
    <source>
        <dbReference type="Proteomes" id="UP001519460"/>
    </source>
</evidence>
<feature type="region of interest" description="Disordered" evidence="1">
    <location>
        <begin position="213"/>
        <end position="365"/>
    </location>
</feature>
<reference evidence="4 5" key="1">
    <citation type="journal article" date="2023" name="Sci. Data">
        <title>Genome assembly of the Korean intertidal mud-creeper Batillaria attramentaria.</title>
        <authorList>
            <person name="Patra A.K."/>
            <person name="Ho P.T."/>
            <person name="Jun S."/>
            <person name="Lee S.J."/>
            <person name="Kim Y."/>
            <person name="Won Y.J."/>
        </authorList>
    </citation>
    <scope>NUCLEOTIDE SEQUENCE [LARGE SCALE GENOMIC DNA]</scope>
    <source>
        <strain evidence="4">Wonlab-2016</strain>
    </source>
</reference>
<evidence type="ECO:0000256" key="1">
    <source>
        <dbReference type="SAM" id="MobiDB-lite"/>
    </source>
</evidence>
<gene>
    <name evidence="4" type="ORF">BaRGS_00030166</name>
</gene>
<dbReference type="InterPro" id="IPR010600">
    <property type="entry name" value="ITI_HC_C"/>
</dbReference>
<protein>
    <recommendedName>
        <fullName evidence="3">Inter-alpha-trypsin inhibitor heavy chain C-terminal domain-containing protein</fullName>
    </recommendedName>
</protein>
<feature type="compositionally biased region" description="Basic and acidic residues" evidence="1">
    <location>
        <begin position="169"/>
        <end position="189"/>
    </location>
</feature>
<evidence type="ECO:0000259" key="3">
    <source>
        <dbReference type="Pfam" id="PF06668"/>
    </source>
</evidence>
<feature type="compositionally biased region" description="Basic residues" evidence="1">
    <location>
        <begin position="245"/>
        <end position="273"/>
    </location>
</feature>
<dbReference type="AlphaFoldDB" id="A0ABD0JU53"/>
<feature type="compositionally biased region" description="Polar residues" evidence="1">
    <location>
        <begin position="356"/>
        <end position="365"/>
    </location>
</feature>
<dbReference type="Proteomes" id="UP001519460">
    <property type="component" value="Unassembled WGS sequence"/>
</dbReference>
<feature type="chain" id="PRO_5044752215" description="Inter-alpha-trypsin inhibitor heavy chain C-terminal domain-containing protein" evidence="2">
    <location>
        <begin position="18"/>
        <end position="484"/>
    </location>
</feature>
<proteinExistence type="predicted"/>
<feature type="domain" description="Inter-alpha-trypsin inhibitor heavy chain C-terminal" evidence="3">
    <location>
        <begin position="373"/>
        <end position="450"/>
    </location>
</feature>
<sequence>MMMCGVVPVIVVLGVLGQVLSAESISSENVEGIQHLLTDAEKHAVASVDGDPDFIVGVHGIEQPLCFRVEGENGDFVRLLQDPDTGVVVNARISRPVEDSRKTYLSAVLIARRNFRLVARVRRVLVNRYKFQWGPVTVRLVHGHRVLIAPTLLALTLRNKNVTLVVKRHVPEGRPSPEIDENDPVRSADSDSQDGEGGEFADNASTLSWAARGTAVDHGPNPPGDDASVSTSETRGHQTDAPRSQQRRRRGHRRRGYGRGRGGRGGRQGRRRTSLIGDTPATSRAGERGDTLGIAQSTDNGRSAADTDSSRTAADMTFQRERRHTASSRQSRSRGAGDSSRRRQSATDGPRGEASASGSDVTAASVSPRELAAYVGFYVSDARDLSTETHGLLGQFLHKSVELQRARRKANGVVKARFLVRQPRPHHVKATLRTRFNLALNTSSHCWWLRDGGRGVVDGTYADYLVPRMRVTDMLPLHASMMSQ</sequence>
<keyword evidence="2" id="KW-0732">Signal</keyword>
<feature type="region of interest" description="Disordered" evidence="1">
    <location>
        <begin position="168"/>
        <end position="201"/>
    </location>
</feature>
<organism evidence="4 5">
    <name type="scientific">Batillaria attramentaria</name>
    <dbReference type="NCBI Taxonomy" id="370345"/>
    <lineage>
        <taxon>Eukaryota</taxon>
        <taxon>Metazoa</taxon>
        <taxon>Spiralia</taxon>
        <taxon>Lophotrochozoa</taxon>
        <taxon>Mollusca</taxon>
        <taxon>Gastropoda</taxon>
        <taxon>Caenogastropoda</taxon>
        <taxon>Sorbeoconcha</taxon>
        <taxon>Cerithioidea</taxon>
        <taxon>Batillariidae</taxon>
        <taxon>Batillaria</taxon>
    </lineage>
</organism>
<comment type="caution">
    <text evidence="4">The sequence shown here is derived from an EMBL/GenBank/DDBJ whole genome shotgun (WGS) entry which is preliminary data.</text>
</comment>
<accession>A0ABD0JU53</accession>